<dbReference type="SMART" id="SM00184">
    <property type="entry name" value="RING"/>
    <property type="match status" value="1"/>
</dbReference>
<evidence type="ECO:0000313" key="8">
    <source>
        <dbReference type="Proteomes" id="UP000827889"/>
    </source>
</evidence>
<keyword evidence="5" id="KW-0862">Zinc</keyword>
<evidence type="ECO:0000256" key="2">
    <source>
        <dbReference type="ARBA" id="ARBA00012483"/>
    </source>
</evidence>
<dbReference type="EC" id="2.3.2.27" evidence="2"/>
<dbReference type="Pfam" id="PF13639">
    <property type="entry name" value="zf-RING_2"/>
    <property type="match status" value="1"/>
</dbReference>
<dbReference type="InterPro" id="IPR011016">
    <property type="entry name" value="Znf_RING-CH"/>
</dbReference>
<keyword evidence="8" id="KW-1185">Reference proteome</keyword>
<evidence type="ECO:0000256" key="4">
    <source>
        <dbReference type="ARBA" id="ARBA00022771"/>
    </source>
</evidence>
<reference evidence="9" key="1">
    <citation type="submission" date="2025-08" db="UniProtKB">
        <authorList>
            <consortium name="RefSeq"/>
        </authorList>
    </citation>
    <scope>IDENTIFICATION</scope>
    <source>
        <tissue evidence="9">Leaf</tissue>
    </source>
</reference>
<dbReference type="PROSITE" id="PS50089">
    <property type="entry name" value="ZF_RING_2"/>
    <property type="match status" value="1"/>
</dbReference>
<proteinExistence type="predicted"/>
<dbReference type="Gene3D" id="3.30.40.10">
    <property type="entry name" value="Zinc/RING finger domain, C3HC4 (zinc finger)"/>
    <property type="match status" value="1"/>
</dbReference>
<organism evidence="8 9">
    <name type="scientific">Rhodamnia argentea</name>
    <dbReference type="NCBI Taxonomy" id="178133"/>
    <lineage>
        <taxon>Eukaryota</taxon>
        <taxon>Viridiplantae</taxon>
        <taxon>Streptophyta</taxon>
        <taxon>Embryophyta</taxon>
        <taxon>Tracheophyta</taxon>
        <taxon>Spermatophyta</taxon>
        <taxon>Magnoliopsida</taxon>
        <taxon>eudicotyledons</taxon>
        <taxon>Gunneridae</taxon>
        <taxon>Pentapetalae</taxon>
        <taxon>rosids</taxon>
        <taxon>malvids</taxon>
        <taxon>Myrtales</taxon>
        <taxon>Myrtaceae</taxon>
        <taxon>Myrtoideae</taxon>
        <taxon>Myrteae</taxon>
        <taxon>Australasian group</taxon>
        <taxon>Rhodamnia</taxon>
    </lineage>
</organism>
<evidence type="ECO:0000256" key="3">
    <source>
        <dbReference type="ARBA" id="ARBA00022723"/>
    </source>
</evidence>
<comment type="catalytic activity">
    <reaction evidence="1">
        <text>S-ubiquitinyl-[E2 ubiquitin-conjugating enzyme]-L-cysteine + [acceptor protein]-L-lysine = [E2 ubiquitin-conjugating enzyme]-L-cysteine + N(6)-ubiquitinyl-[acceptor protein]-L-lysine.</text>
        <dbReference type="EC" id="2.3.2.27"/>
    </reaction>
</comment>
<protein>
    <recommendedName>
        <fullName evidence="2">RING-type E3 ubiquitin transferase</fullName>
        <ecNumber evidence="2">2.3.2.27</ecNumber>
    </recommendedName>
</protein>
<dbReference type="CDD" id="cd16454">
    <property type="entry name" value="RING-H2_PA-TM-RING"/>
    <property type="match status" value="1"/>
</dbReference>
<evidence type="ECO:0000256" key="6">
    <source>
        <dbReference type="PROSITE-ProRule" id="PRU00175"/>
    </source>
</evidence>
<dbReference type="RefSeq" id="XP_048132769.1">
    <property type="nucleotide sequence ID" value="XM_048276812.1"/>
</dbReference>
<dbReference type="Proteomes" id="UP000827889">
    <property type="component" value="Chromosome 3"/>
</dbReference>
<accession>A0ABM3H854</accession>
<sequence>MATSYTYTYYESRIMGAQRMRTASSLSTGDDHRIAFQLNFALEYIHRRGDEVRIHRALPCAWPTRVWSDELLWNDGQFLSIILSAIGVPVEYQLPIIRMMYDKAVQMTTTPASDGANLVRMEVTIYIVTHVLLEAELLPSLVEQPLLFESVLERIRVKDGDPTSECTICLDELAGGTDAMKMPCSHIYHVDCIRQWLERSRSCPLCRYTCVRPR</sequence>
<name>A0ABM3H854_9MYRT</name>
<evidence type="ECO:0000256" key="5">
    <source>
        <dbReference type="ARBA" id="ARBA00022833"/>
    </source>
</evidence>
<dbReference type="GeneID" id="125314469"/>
<dbReference type="SMART" id="SM00744">
    <property type="entry name" value="RINGv"/>
    <property type="match status" value="1"/>
</dbReference>
<dbReference type="PANTHER" id="PTHR15710">
    <property type="entry name" value="E3 UBIQUITIN-PROTEIN LIGASE PRAJA"/>
    <property type="match status" value="1"/>
</dbReference>
<gene>
    <name evidence="9" type="primary">LOC125314469</name>
</gene>
<feature type="domain" description="RING-type" evidence="7">
    <location>
        <begin position="166"/>
        <end position="207"/>
    </location>
</feature>
<dbReference type="SUPFAM" id="SSF57850">
    <property type="entry name" value="RING/U-box"/>
    <property type="match status" value="1"/>
</dbReference>
<keyword evidence="4 6" id="KW-0863">Zinc-finger</keyword>
<dbReference type="InterPro" id="IPR001841">
    <property type="entry name" value="Znf_RING"/>
</dbReference>
<dbReference type="InterPro" id="IPR013083">
    <property type="entry name" value="Znf_RING/FYVE/PHD"/>
</dbReference>
<dbReference type="PANTHER" id="PTHR15710:SF196">
    <property type="entry name" value="F6A14.12 PROTEIN-RELATED"/>
    <property type="match status" value="1"/>
</dbReference>
<keyword evidence="3" id="KW-0479">Metal-binding</keyword>
<evidence type="ECO:0000313" key="9">
    <source>
        <dbReference type="RefSeq" id="XP_048132769.1"/>
    </source>
</evidence>
<evidence type="ECO:0000259" key="7">
    <source>
        <dbReference type="PROSITE" id="PS50089"/>
    </source>
</evidence>
<evidence type="ECO:0000256" key="1">
    <source>
        <dbReference type="ARBA" id="ARBA00000900"/>
    </source>
</evidence>